<dbReference type="InterPro" id="IPR029063">
    <property type="entry name" value="SAM-dependent_MTases_sf"/>
</dbReference>
<protein>
    <recommendedName>
        <fullName evidence="3">Small RNA 2'-O-methyltransferase</fullName>
        <ecNumber evidence="11">2.1.1.386</ecNumber>
    </recommendedName>
</protein>
<evidence type="ECO:0000256" key="8">
    <source>
        <dbReference type="ARBA" id="ARBA00022842"/>
    </source>
</evidence>
<organism evidence="15 16">
    <name type="scientific">Frankia umida</name>
    <dbReference type="NCBI Taxonomy" id="573489"/>
    <lineage>
        <taxon>Bacteria</taxon>
        <taxon>Bacillati</taxon>
        <taxon>Actinomycetota</taxon>
        <taxon>Actinomycetes</taxon>
        <taxon>Frankiales</taxon>
        <taxon>Frankiaceae</taxon>
        <taxon>Frankia</taxon>
    </lineage>
</organism>
<evidence type="ECO:0000313" key="16">
    <source>
        <dbReference type="Proteomes" id="UP001201873"/>
    </source>
</evidence>
<evidence type="ECO:0000256" key="7">
    <source>
        <dbReference type="ARBA" id="ARBA00022723"/>
    </source>
</evidence>
<feature type="domain" description="Hen1 N-terminal" evidence="14">
    <location>
        <begin position="1"/>
        <end position="256"/>
    </location>
</feature>
<dbReference type="InterPro" id="IPR038546">
    <property type="entry name" value="Hen1_N_sf"/>
</dbReference>
<dbReference type="Proteomes" id="UP001201873">
    <property type="component" value="Unassembled WGS sequence"/>
</dbReference>
<keyword evidence="5" id="KW-0808">Transferase</keyword>
<dbReference type="EC" id="2.1.1.386" evidence="11"/>
<evidence type="ECO:0000256" key="5">
    <source>
        <dbReference type="ARBA" id="ARBA00022679"/>
    </source>
</evidence>
<dbReference type="NCBIfam" id="TIGR04074">
    <property type="entry name" value="bacter_Hen1"/>
    <property type="match status" value="1"/>
</dbReference>
<comment type="cofactor">
    <cofactor evidence="1">
        <name>Mg(2+)</name>
        <dbReference type="ChEBI" id="CHEBI:18420"/>
    </cofactor>
</comment>
<comment type="caution">
    <text evidence="15">The sequence shown here is derived from an EMBL/GenBank/DDBJ whole genome shotgun (WGS) entry which is preliminary data.</text>
</comment>
<evidence type="ECO:0000256" key="12">
    <source>
        <dbReference type="ARBA" id="ARBA00048418"/>
    </source>
</evidence>
<evidence type="ECO:0000256" key="1">
    <source>
        <dbReference type="ARBA" id="ARBA00001946"/>
    </source>
</evidence>
<gene>
    <name evidence="15" type="ORF">MXD59_01935</name>
</gene>
<keyword evidence="16" id="KW-1185">Reference proteome</keyword>
<feature type="region of interest" description="Disordered" evidence="13">
    <location>
        <begin position="267"/>
        <end position="294"/>
    </location>
</feature>
<dbReference type="SUPFAM" id="SSF53335">
    <property type="entry name" value="S-adenosyl-L-methionine-dependent methyltransferases"/>
    <property type="match status" value="1"/>
</dbReference>
<dbReference type="Gene3D" id="3.40.50.150">
    <property type="entry name" value="Vaccinia Virus protein VP39"/>
    <property type="match status" value="1"/>
</dbReference>
<keyword evidence="8" id="KW-0460">Magnesium</keyword>
<dbReference type="Pfam" id="PF12623">
    <property type="entry name" value="Hen1_L"/>
    <property type="match status" value="1"/>
</dbReference>
<dbReference type="RefSeq" id="WP_248823175.1">
    <property type="nucleotide sequence ID" value="NZ_JALKFT010000001.1"/>
</dbReference>
<sequence>MLLTVSTTVRPATDLGFLLHKHPERAQQFATAAGTAHVFYPEATVERTTAALLLDIDPVGLVRGRGGGPAGRRGGRGRGGGSAADAQARYVDDRPYAASSLLAVALAGVFSTAMAGICTSRPELAATAIPLQIRIPAVPCRDGGAALAERLFAPLGWAVEARPAPLDPRFPEWGTAPHHDLTLTGTQRLADALTHVYVLLPVLDDGKHYYVGRDEADKLVREGARWLGEHPERHLIARRYLAHRRGLASFALAQLAVAEDLPDESIATGFEPGLVPTEQEPDPASTDSASTDAADVDAAGAGAEAVVGSAGASSAAEAEAAPKRVPLAQQRREVILDVLRAAGAGRVADLGCGDGKLVAALLADTAFTEVIAVDVSHRALELVARRLHLDRMPERVRGRLRLVASSLTYRDARLAGLDAAVLSEVVEHVDPPRLPALAEAVLGAARPRLVVITTPNVEFNVRYEGLAAGTPRHRDHRFEWTRAEFATWVHGLSATYPYTARLGGIGETDPTLGAPTQLAILERQDDR</sequence>
<evidence type="ECO:0000256" key="11">
    <source>
        <dbReference type="ARBA" id="ARBA00035025"/>
    </source>
</evidence>
<dbReference type="Pfam" id="PF13489">
    <property type="entry name" value="Methyltransf_23"/>
    <property type="match status" value="1"/>
</dbReference>
<evidence type="ECO:0000256" key="10">
    <source>
        <dbReference type="ARBA" id="ARBA00023158"/>
    </source>
</evidence>
<dbReference type="PANTHER" id="PTHR21404:SF3">
    <property type="entry name" value="SMALL RNA 2'-O-METHYLTRANSFERASE"/>
    <property type="match status" value="1"/>
</dbReference>
<comment type="catalytic activity">
    <reaction evidence="12">
        <text>small RNA 3'-end nucleotide + S-adenosyl-L-methionine = small RNA 3'-end 2'-O-methylnucleotide + S-adenosyl-L-homocysteine + H(+)</text>
        <dbReference type="Rhea" id="RHEA:37887"/>
        <dbReference type="Rhea" id="RHEA-COMP:10415"/>
        <dbReference type="Rhea" id="RHEA-COMP:10416"/>
        <dbReference type="ChEBI" id="CHEBI:15378"/>
        <dbReference type="ChEBI" id="CHEBI:57856"/>
        <dbReference type="ChEBI" id="CHEBI:59789"/>
        <dbReference type="ChEBI" id="CHEBI:74896"/>
        <dbReference type="ChEBI" id="CHEBI:74898"/>
        <dbReference type="EC" id="2.1.1.386"/>
    </reaction>
</comment>
<keyword evidence="10" id="KW-0943">RNA-mediated gene silencing</keyword>
<feature type="compositionally biased region" description="Low complexity" evidence="13">
    <location>
        <begin position="284"/>
        <end position="294"/>
    </location>
</feature>
<evidence type="ECO:0000256" key="6">
    <source>
        <dbReference type="ARBA" id="ARBA00022691"/>
    </source>
</evidence>
<dbReference type="InterPro" id="IPR024026">
    <property type="entry name" value="3'-RNA_MeTfrase_Hen1_bac"/>
</dbReference>
<evidence type="ECO:0000256" key="2">
    <source>
        <dbReference type="ARBA" id="ARBA00009026"/>
    </source>
</evidence>
<dbReference type="EMBL" id="JALKFT010000001">
    <property type="protein sequence ID" value="MCK9874551.1"/>
    <property type="molecule type" value="Genomic_DNA"/>
</dbReference>
<comment type="similarity">
    <text evidence="2">Belongs to the methyltransferase superfamily. HEN1 family.</text>
</comment>
<keyword evidence="6" id="KW-0949">S-adenosyl-L-methionine</keyword>
<evidence type="ECO:0000256" key="3">
    <source>
        <dbReference type="ARBA" id="ARBA00021330"/>
    </source>
</evidence>
<dbReference type="InterPro" id="IPR024740">
    <property type="entry name" value="Hen1_N"/>
</dbReference>
<keyword evidence="9" id="KW-0694">RNA-binding</keyword>
<accession>A0ABT0JSW8</accession>
<evidence type="ECO:0000256" key="4">
    <source>
        <dbReference type="ARBA" id="ARBA00022603"/>
    </source>
</evidence>
<dbReference type="InterPro" id="IPR026610">
    <property type="entry name" value="Hen1"/>
</dbReference>
<proteinExistence type="inferred from homology"/>
<evidence type="ECO:0000259" key="14">
    <source>
        <dbReference type="Pfam" id="PF12623"/>
    </source>
</evidence>
<reference evidence="15 16" key="1">
    <citation type="submission" date="2022-04" db="EMBL/GenBank/DDBJ databases">
        <title>Genome diversity in the genus Frankia.</title>
        <authorList>
            <person name="Carlos-Shanley C."/>
            <person name="Hahn D."/>
        </authorList>
    </citation>
    <scope>NUCLEOTIDE SEQUENCE [LARGE SCALE GENOMIC DNA]</scope>
    <source>
        <strain evidence="15 16">Ag45/Mut15</strain>
    </source>
</reference>
<keyword evidence="7" id="KW-0479">Metal-binding</keyword>
<evidence type="ECO:0000313" key="15">
    <source>
        <dbReference type="EMBL" id="MCK9874551.1"/>
    </source>
</evidence>
<evidence type="ECO:0000256" key="9">
    <source>
        <dbReference type="ARBA" id="ARBA00022884"/>
    </source>
</evidence>
<dbReference type="Gene3D" id="3.30.1610.20">
    <property type="entry name" value="Hen1, N-terminal domain"/>
    <property type="match status" value="1"/>
</dbReference>
<dbReference type="CDD" id="cd02440">
    <property type="entry name" value="AdoMet_MTases"/>
    <property type="match status" value="1"/>
</dbReference>
<keyword evidence="4" id="KW-0489">Methyltransferase</keyword>
<evidence type="ECO:0000256" key="13">
    <source>
        <dbReference type="SAM" id="MobiDB-lite"/>
    </source>
</evidence>
<name>A0ABT0JSW8_9ACTN</name>
<dbReference type="PANTHER" id="PTHR21404">
    <property type="entry name" value="HEN1"/>
    <property type="match status" value="1"/>
</dbReference>